<dbReference type="eggNOG" id="KOG1756">
    <property type="taxonomic scope" value="Eukaryota"/>
</dbReference>
<dbReference type="GO" id="GO:0005634">
    <property type="term" value="C:nucleus"/>
    <property type="evidence" value="ECO:0007669"/>
    <property type="project" value="UniProtKB-SubCell"/>
</dbReference>
<gene>
    <name evidence="6" type="ORF">AMSG_00422</name>
</gene>
<dbReference type="InterPro" id="IPR002119">
    <property type="entry name" value="Histone_H2A"/>
</dbReference>
<dbReference type="AlphaFoldDB" id="A0A0L0D8U3"/>
<protein>
    <recommendedName>
        <fullName evidence="2">Histone H2A</fullName>
    </recommendedName>
</protein>
<organism evidence="6 7">
    <name type="scientific">Thecamonas trahens ATCC 50062</name>
    <dbReference type="NCBI Taxonomy" id="461836"/>
    <lineage>
        <taxon>Eukaryota</taxon>
        <taxon>Apusozoa</taxon>
        <taxon>Apusomonadida</taxon>
        <taxon>Apusomonadidae</taxon>
        <taxon>Thecamonas</taxon>
    </lineage>
</organism>
<reference evidence="6 7" key="1">
    <citation type="submission" date="2010-05" db="EMBL/GenBank/DDBJ databases">
        <title>The Genome Sequence of Thecamonas trahens ATCC 50062.</title>
        <authorList>
            <consortium name="The Broad Institute Genome Sequencing Platform"/>
            <person name="Russ C."/>
            <person name="Cuomo C."/>
            <person name="Shea T."/>
            <person name="Young S.K."/>
            <person name="Zeng Q."/>
            <person name="Koehrsen M."/>
            <person name="Haas B."/>
            <person name="Borodovsky M."/>
            <person name="Guigo R."/>
            <person name="Alvarado L."/>
            <person name="Berlin A."/>
            <person name="Bochicchio J."/>
            <person name="Borenstein D."/>
            <person name="Chapman S."/>
            <person name="Chen Z."/>
            <person name="Freedman E."/>
            <person name="Gellesch M."/>
            <person name="Goldberg J."/>
            <person name="Griggs A."/>
            <person name="Gujja S."/>
            <person name="Heilman E."/>
            <person name="Heiman D."/>
            <person name="Hepburn T."/>
            <person name="Howarth C."/>
            <person name="Jen D."/>
            <person name="Larson L."/>
            <person name="Mehta T."/>
            <person name="Park D."/>
            <person name="Pearson M."/>
            <person name="Roberts A."/>
            <person name="Saif S."/>
            <person name="Shenoy N."/>
            <person name="Sisk P."/>
            <person name="Stolte C."/>
            <person name="Sykes S."/>
            <person name="Thomson T."/>
            <person name="Walk T."/>
            <person name="White J."/>
            <person name="Yandava C."/>
            <person name="Burger G."/>
            <person name="Gray M.W."/>
            <person name="Holland P.W.H."/>
            <person name="King N."/>
            <person name="Lang F.B.F."/>
            <person name="Roger A.J."/>
            <person name="Ruiz-Trillo I."/>
            <person name="Lander E."/>
            <person name="Nusbaum C."/>
        </authorList>
    </citation>
    <scope>NUCLEOTIDE SEQUENCE [LARGE SCALE GENOMIC DNA]</scope>
    <source>
        <strain evidence="6 7">ATCC 50062</strain>
    </source>
</reference>
<dbReference type="RefSeq" id="XP_013762701.1">
    <property type="nucleotide sequence ID" value="XM_013907247.1"/>
</dbReference>
<evidence type="ECO:0000313" key="6">
    <source>
        <dbReference type="EMBL" id="KNC48645.1"/>
    </source>
</evidence>
<keyword evidence="2" id="KW-0539">Nucleus</keyword>
<feature type="region of interest" description="Disordered" evidence="3">
    <location>
        <begin position="1"/>
        <end position="33"/>
    </location>
</feature>
<keyword evidence="2" id="KW-0158">Chromosome</keyword>
<dbReference type="CDD" id="cd00074">
    <property type="entry name" value="HFD_H2A"/>
    <property type="match status" value="1"/>
</dbReference>
<comment type="similarity">
    <text evidence="2">Belongs to the histone H2A family.</text>
</comment>
<proteinExistence type="inferred from homology"/>
<dbReference type="Pfam" id="PF00125">
    <property type="entry name" value="Histone"/>
    <property type="match status" value="1"/>
</dbReference>
<dbReference type="eggNOG" id="KOG1744">
    <property type="taxonomic scope" value="Eukaryota"/>
</dbReference>
<dbReference type="InterPro" id="IPR000558">
    <property type="entry name" value="Histone_H2B"/>
</dbReference>
<evidence type="ECO:0000259" key="5">
    <source>
        <dbReference type="Pfam" id="PF16211"/>
    </source>
</evidence>
<sequence>MLSASAKGKNNEPDGDDIRDDESVSDDEKLSPEEAAKLEMFMSPVPGAPDGVHQANVLQDMASNARLAASVGVAQMVITPTLWGPNVYKVLKQVHPDMGMSRKAMAVVSDIVNDFLRRMYPVMVQLAKASFRAHFEPADAVTAASLVLQGELAKHAKSEANHALTKAQAALSQDTNTTKRLDTGSFDGLVFAKRTIKRFLLTLAMSPPRFADGTVVCITAVTEYIVAEILELSGNAARDNRRARINPRHIQLAIRNDEELERLFRNSIISSGGVLPSIHAVLLPNKSGKR</sequence>
<dbReference type="GO" id="GO:0030527">
    <property type="term" value="F:structural constituent of chromatin"/>
    <property type="evidence" value="ECO:0007669"/>
    <property type="project" value="InterPro"/>
</dbReference>
<dbReference type="GO" id="GO:0003677">
    <property type="term" value="F:DNA binding"/>
    <property type="evidence" value="ECO:0007669"/>
    <property type="project" value="UniProtKB-KW"/>
</dbReference>
<evidence type="ECO:0000256" key="3">
    <source>
        <dbReference type="SAM" id="MobiDB-lite"/>
    </source>
</evidence>
<dbReference type="InterPro" id="IPR007125">
    <property type="entry name" value="H2A/H2B/H3"/>
</dbReference>
<dbReference type="EMBL" id="GL349434">
    <property type="protein sequence ID" value="KNC48645.1"/>
    <property type="molecule type" value="Genomic_DNA"/>
</dbReference>
<evidence type="ECO:0000256" key="2">
    <source>
        <dbReference type="RuleBase" id="RU003767"/>
    </source>
</evidence>
<feature type="domain" description="Core Histone H2A/H2B/H3" evidence="4">
    <location>
        <begin position="209"/>
        <end position="255"/>
    </location>
</feature>
<comment type="subcellular location">
    <subcellularLocation>
        <location evidence="2">Nucleus</location>
    </subcellularLocation>
</comment>
<comment type="similarity">
    <text evidence="1">Belongs to the histone H2B family.</text>
</comment>
<keyword evidence="7" id="KW-1185">Reference proteome</keyword>
<dbReference type="GO" id="GO:0046982">
    <property type="term" value="F:protein heterodimerization activity"/>
    <property type="evidence" value="ECO:0007669"/>
    <property type="project" value="InterPro"/>
</dbReference>
<feature type="domain" description="Histone H2A C-terminal" evidence="5">
    <location>
        <begin position="258"/>
        <end position="289"/>
    </location>
</feature>
<feature type="compositionally biased region" description="Acidic residues" evidence="3">
    <location>
        <begin position="13"/>
        <end position="25"/>
    </location>
</feature>
<dbReference type="PRINTS" id="PR00620">
    <property type="entry name" value="HISTONEH2A"/>
</dbReference>
<dbReference type="Gene3D" id="1.10.20.10">
    <property type="entry name" value="Histone, subunit A"/>
    <property type="match status" value="2"/>
</dbReference>
<dbReference type="GeneID" id="25560231"/>
<dbReference type="SMART" id="SM00414">
    <property type="entry name" value="H2A"/>
    <property type="match status" value="1"/>
</dbReference>
<dbReference type="SMART" id="SM00427">
    <property type="entry name" value="H2B"/>
    <property type="match status" value="1"/>
</dbReference>
<dbReference type="PANTHER" id="PTHR23430">
    <property type="entry name" value="HISTONE H2A"/>
    <property type="match status" value="1"/>
</dbReference>
<keyword evidence="2" id="KW-0238">DNA-binding</keyword>
<dbReference type="Pfam" id="PF16211">
    <property type="entry name" value="Histone_H2A_C"/>
    <property type="match status" value="1"/>
</dbReference>
<dbReference type="SUPFAM" id="SSF47113">
    <property type="entry name" value="Histone-fold"/>
    <property type="match status" value="2"/>
</dbReference>
<dbReference type="OMA" id="HATEYCF"/>
<dbReference type="STRING" id="461836.A0A0L0D8U3"/>
<dbReference type="GO" id="GO:0000786">
    <property type="term" value="C:nucleosome"/>
    <property type="evidence" value="ECO:0007669"/>
    <property type="project" value="UniProtKB-KW"/>
</dbReference>
<evidence type="ECO:0000313" key="7">
    <source>
        <dbReference type="Proteomes" id="UP000054408"/>
    </source>
</evidence>
<dbReference type="Proteomes" id="UP000054408">
    <property type="component" value="Unassembled WGS sequence"/>
</dbReference>
<evidence type="ECO:0000256" key="1">
    <source>
        <dbReference type="ARBA" id="ARBA00006846"/>
    </source>
</evidence>
<name>A0A0L0D8U3_THETB</name>
<comment type="subunit">
    <text evidence="2">The nucleosome is a histone octamer containing two molecules each of H2A, H2B, H3 and H4 assembled in one H3-H4 heterotetramer and two H2A-H2B heterodimers. The octamer wraps approximately 147 bp of DNA.</text>
</comment>
<accession>A0A0L0D8U3</accession>
<keyword evidence="2" id="KW-0544">Nucleosome core</keyword>
<evidence type="ECO:0000259" key="4">
    <source>
        <dbReference type="Pfam" id="PF00125"/>
    </source>
</evidence>
<dbReference type="InterPro" id="IPR009072">
    <property type="entry name" value="Histone-fold"/>
</dbReference>
<dbReference type="InterPro" id="IPR032454">
    <property type="entry name" value="Histone_H2A_C"/>
</dbReference>